<evidence type="ECO:0000256" key="1">
    <source>
        <dbReference type="SAM" id="Coils"/>
    </source>
</evidence>
<accession>A0ABQ7G8D3</accession>
<keyword evidence="1" id="KW-0175">Coiled coil</keyword>
<proteinExistence type="predicted"/>
<feature type="compositionally biased region" description="Low complexity" evidence="2">
    <location>
        <begin position="285"/>
        <end position="295"/>
    </location>
</feature>
<feature type="coiled-coil region" evidence="1">
    <location>
        <begin position="61"/>
        <end position="222"/>
    </location>
</feature>
<evidence type="ECO:0000256" key="2">
    <source>
        <dbReference type="SAM" id="MobiDB-lite"/>
    </source>
</evidence>
<reference evidence="3" key="1">
    <citation type="submission" date="2017-08" db="EMBL/GenBank/DDBJ databases">
        <authorList>
            <person name="Polle J.E."/>
            <person name="Barry K."/>
            <person name="Cushman J."/>
            <person name="Schmutz J."/>
            <person name="Tran D."/>
            <person name="Hathwaick L.T."/>
            <person name="Yim W.C."/>
            <person name="Jenkins J."/>
            <person name="Mckie-Krisberg Z.M."/>
            <person name="Prochnik S."/>
            <person name="Lindquist E."/>
            <person name="Dockter R.B."/>
            <person name="Adam C."/>
            <person name="Molina H."/>
            <person name="Bunkerborg J."/>
            <person name="Jin E."/>
            <person name="Buchheim M."/>
            <person name="Magnuson J."/>
        </authorList>
    </citation>
    <scope>NUCLEOTIDE SEQUENCE</scope>
    <source>
        <strain evidence="3">CCAP 19/18</strain>
    </source>
</reference>
<evidence type="ECO:0000313" key="3">
    <source>
        <dbReference type="EMBL" id="KAF5830862.1"/>
    </source>
</evidence>
<dbReference type="EMBL" id="MU069999">
    <property type="protein sequence ID" value="KAF5830862.1"/>
    <property type="molecule type" value="Genomic_DNA"/>
</dbReference>
<feature type="region of interest" description="Disordered" evidence="2">
    <location>
        <begin position="418"/>
        <end position="466"/>
    </location>
</feature>
<evidence type="ECO:0000313" key="4">
    <source>
        <dbReference type="Proteomes" id="UP000815325"/>
    </source>
</evidence>
<protein>
    <submittedName>
        <fullName evidence="3">Uncharacterized protein</fullName>
    </submittedName>
</protein>
<sequence length="466" mass="52239">MTCDTSYVPTSYVSPCFHHFQNDNATRCLSKTQVALHLQKAYYEGLAAEAKAKEEGWDKHKAEMEDQLRGLKVRNMEAERLFKIQQKQLDDQLERTGEKLGKLEREHRDLRDASTEKLGKLRSDFGELQRHCDGLEHERQGLKRQLGDADVTAAARQAAEKKVGDLEDAIADMRQRTLRGMADVQRQKDEAEQSRDMFQKNLEGAQQRLEQEEGARKASDHQALLMRLDWQRMDAALKLERLINEPLRQTDHTTTTTSHVLSSYAAPVVAQRFRDPSAPRPSWPAPSSTAAAQPPYTGHGFGVVGAKSSSPPLEDPERAHHLGKLQKLAQAGVHASSFLVPELEYGNERNQGKHGRRQRPVQGSIPHDHRSNSQAPVGPLKHSDLTRLSRAWATTTPTAGFPHPQFLDNESRYRAAYKEAYNAGRNSRTGSRPRSQRLQKPSGAVKDAYHEIRARDLGGTAGLGLP</sequence>
<keyword evidence="4" id="KW-1185">Reference proteome</keyword>
<gene>
    <name evidence="3" type="ORF">DUNSADRAFT_13942</name>
</gene>
<comment type="caution">
    <text evidence="3">The sequence shown here is derived from an EMBL/GenBank/DDBJ whole genome shotgun (WGS) entry which is preliminary data.</text>
</comment>
<feature type="compositionally biased region" description="Basic and acidic residues" evidence="2">
    <location>
        <begin position="447"/>
        <end position="456"/>
    </location>
</feature>
<feature type="region of interest" description="Disordered" evidence="2">
    <location>
        <begin position="344"/>
        <end position="380"/>
    </location>
</feature>
<organism evidence="3 4">
    <name type="scientific">Dunaliella salina</name>
    <name type="common">Green alga</name>
    <name type="synonym">Protococcus salinus</name>
    <dbReference type="NCBI Taxonomy" id="3046"/>
    <lineage>
        <taxon>Eukaryota</taxon>
        <taxon>Viridiplantae</taxon>
        <taxon>Chlorophyta</taxon>
        <taxon>core chlorophytes</taxon>
        <taxon>Chlorophyceae</taxon>
        <taxon>CS clade</taxon>
        <taxon>Chlamydomonadales</taxon>
        <taxon>Dunaliellaceae</taxon>
        <taxon>Dunaliella</taxon>
    </lineage>
</organism>
<feature type="compositionally biased region" description="Polar residues" evidence="2">
    <location>
        <begin position="424"/>
        <end position="439"/>
    </location>
</feature>
<feature type="region of interest" description="Disordered" evidence="2">
    <location>
        <begin position="274"/>
        <end position="317"/>
    </location>
</feature>
<name>A0ABQ7G8D3_DUNSA</name>
<dbReference type="Proteomes" id="UP000815325">
    <property type="component" value="Unassembled WGS sequence"/>
</dbReference>